<dbReference type="Gene3D" id="1.10.10.10">
    <property type="entry name" value="Winged helix-like DNA-binding domain superfamily/Winged helix DNA-binding domain"/>
    <property type="match status" value="1"/>
</dbReference>
<dbReference type="InterPro" id="IPR036388">
    <property type="entry name" value="WH-like_DNA-bd_sf"/>
</dbReference>
<proteinExistence type="predicted"/>
<dbReference type="Pfam" id="PF03551">
    <property type="entry name" value="PadR"/>
    <property type="match status" value="1"/>
</dbReference>
<dbReference type="InterPro" id="IPR005149">
    <property type="entry name" value="Tscrpt_reg_PadR_N"/>
</dbReference>
<dbReference type="RefSeq" id="WP_270028526.1">
    <property type="nucleotide sequence ID" value="NZ_JAPDDP010000068.1"/>
</dbReference>
<feature type="compositionally biased region" description="Basic residues" evidence="1">
    <location>
        <begin position="14"/>
        <end position="23"/>
    </location>
</feature>
<dbReference type="Proteomes" id="UP001147653">
    <property type="component" value="Unassembled WGS sequence"/>
</dbReference>
<sequence>MYAASASDICGPRDRHHHHRGRGPRGLDEFIAFMTGGGRGGPPWGDPRLFKAMFFGPGGPGGHRGGPHGGRRGGRARRGDVRAALLLLIEGGPQNGYQLIQEIERRTEGLWKPSPGSVYPALQQLEDEGLVRAVEFEGKRAFELTDEGRAYVEGNREELGDPFEAATGGVDENVMDLRGVLFQVGAAAMQVAAAGHTDEAKKILADARRALYKILAEDDPNEDRDS</sequence>
<dbReference type="AlphaFoldDB" id="A0A9X3NDI2"/>
<protein>
    <submittedName>
        <fullName evidence="3">PadR family transcriptional regulator</fullName>
    </submittedName>
</protein>
<feature type="region of interest" description="Disordered" evidence="1">
    <location>
        <begin position="1"/>
        <end position="25"/>
    </location>
</feature>
<dbReference type="PANTHER" id="PTHR43252:SF2">
    <property type="entry name" value="TRANSCRIPTION REGULATOR, PADR-LIKE FAMILY"/>
    <property type="match status" value="1"/>
</dbReference>
<dbReference type="PANTHER" id="PTHR43252">
    <property type="entry name" value="TRANSCRIPTIONAL REGULATOR YQJI"/>
    <property type="match status" value="1"/>
</dbReference>
<evidence type="ECO:0000313" key="3">
    <source>
        <dbReference type="EMBL" id="MDA0184109.1"/>
    </source>
</evidence>
<evidence type="ECO:0000313" key="4">
    <source>
        <dbReference type="Proteomes" id="UP001147653"/>
    </source>
</evidence>
<evidence type="ECO:0000259" key="2">
    <source>
        <dbReference type="Pfam" id="PF03551"/>
    </source>
</evidence>
<comment type="caution">
    <text evidence="3">The sequence shown here is derived from an EMBL/GenBank/DDBJ whole genome shotgun (WGS) entry which is preliminary data.</text>
</comment>
<dbReference type="SUPFAM" id="SSF46785">
    <property type="entry name" value="Winged helix' DNA-binding domain"/>
    <property type="match status" value="1"/>
</dbReference>
<accession>A0A9X3NDI2</accession>
<dbReference type="EMBL" id="JAPDDP010000068">
    <property type="protein sequence ID" value="MDA0184109.1"/>
    <property type="molecule type" value="Genomic_DNA"/>
</dbReference>
<feature type="domain" description="Transcription regulator PadR N-terminal" evidence="2">
    <location>
        <begin position="85"/>
        <end position="152"/>
    </location>
</feature>
<reference evidence="3" key="1">
    <citation type="submission" date="2022-10" db="EMBL/GenBank/DDBJ databases">
        <title>The WGS of Solirubrobacter phytolaccae KCTC 29190.</title>
        <authorList>
            <person name="Jiang Z."/>
        </authorList>
    </citation>
    <scope>NUCLEOTIDE SEQUENCE</scope>
    <source>
        <strain evidence="3">KCTC 29190</strain>
    </source>
</reference>
<name>A0A9X3NDI2_9ACTN</name>
<keyword evidence="4" id="KW-1185">Reference proteome</keyword>
<organism evidence="3 4">
    <name type="scientific">Solirubrobacter phytolaccae</name>
    <dbReference type="NCBI Taxonomy" id="1404360"/>
    <lineage>
        <taxon>Bacteria</taxon>
        <taxon>Bacillati</taxon>
        <taxon>Actinomycetota</taxon>
        <taxon>Thermoleophilia</taxon>
        <taxon>Solirubrobacterales</taxon>
        <taxon>Solirubrobacteraceae</taxon>
        <taxon>Solirubrobacter</taxon>
    </lineage>
</organism>
<dbReference type="InterPro" id="IPR036390">
    <property type="entry name" value="WH_DNA-bd_sf"/>
</dbReference>
<evidence type="ECO:0000256" key="1">
    <source>
        <dbReference type="SAM" id="MobiDB-lite"/>
    </source>
</evidence>
<gene>
    <name evidence="3" type="ORF">OJ997_27620</name>
</gene>